<reference evidence="2 3" key="1">
    <citation type="journal article" date="2014" name="Genome Biol. Evol.">
        <title>Comparative genomics and transcriptomics analyses reveal divergent lifestyle features of nematode endoparasitic fungus Hirsutella minnesotensis.</title>
        <authorList>
            <person name="Lai Y."/>
            <person name="Liu K."/>
            <person name="Zhang X."/>
            <person name="Zhang X."/>
            <person name="Li K."/>
            <person name="Wang N."/>
            <person name="Shu C."/>
            <person name="Wu Y."/>
            <person name="Wang C."/>
            <person name="Bushley K.E."/>
            <person name="Xiang M."/>
            <person name="Liu X."/>
        </authorList>
    </citation>
    <scope>NUCLEOTIDE SEQUENCE [LARGE SCALE GENOMIC DNA]</scope>
    <source>
        <strain evidence="2 3">3608</strain>
    </source>
</reference>
<accession>A0A0F8A2P1</accession>
<evidence type="ECO:0000313" key="3">
    <source>
        <dbReference type="Proteomes" id="UP000054481"/>
    </source>
</evidence>
<dbReference type="Proteomes" id="UP000054481">
    <property type="component" value="Unassembled WGS sequence"/>
</dbReference>
<gene>
    <name evidence="2" type="ORF">HIM_10047</name>
</gene>
<organism evidence="2 3">
    <name type="scientific">Hirsutella minnesotensis 3608</name>
    <dbReference type="NCBI Taxonomy" id="1043627"/>
    <lineage>
        <taxon>Eukaryota</taxon>
        <taxon>Fungi</taxon>
        <taxon>Dikarya</taxon>
        <taxon>Ascomycota</taxon>
        <taxon>Pezizomycotina</taxon>
        <taxon>Sordariomycetes</taxon>
        <taxon>Hypocreomycetidae</taxon>
        <taxon>Hypocreales</taxon>
        <taxon>Ophiocordycipitaceae</taxon>
        <taxon>Hirsutella</taxon>
    </lineage>
</organism>
<feature type="region of interest" description="Disordered" evidence="1">
    <location>
        <begin position="1"/>
        <end position="30"/>
    </location>
</feature>
<sequence length="76" mass="7872">MLVRQPAPQGGAGGGVRTSGPGTTGSTMPGVARDITLLLPYPEVKIGWTTGQSDACREVVGSGTARTGKERRGQFW</sequence>
<protein>
    <submittedName>
        <fullName evidence="2">Uncharacterized protein</fullName>
    </submittedName>
</protein>
<proteinExistence type="predicted"/>
<keyword evidence="3" id="KW-1185">Reference proteome</keyword>
<evidence type="ECO:0000256" key="1">
    <source>
        <dbReference type="SAM" id="MobiDB-lite"/>
    </source>
</evidence>
<dbReference type="AlphaFoldDB" id="A0A0F8A2P1"/>
<name>A0A0F8A2P1_9HYPO</name>
<evidence type="ECO:0000313" key="2">
    <source>
        <dbReference type="EMBL" id="KJZ70579.1"/>
    </source>
</evidence>
<feature type="compositionally biased region" description="Low complexity" evidence="1">
    <location>
        <begin position="18"/>
        <end position="30"/>
    </location>
</feature>
<dbReference type="EMBL" id="KQ030618">
    <property type="protein sequence ID" value="KJZ70579.1"/>
    <property type="molecule type" value="Genomic_DNA"/>
</dbReference>